<feature type="transmembrane region" description="Helical" evidence="8">
    <location>
        <begin position="333"/>
        <end position="352"/>
    </location>
</feature>
<dbReference type="InterPro" id="IPR038731">
    <property type="entry name" value="RgtA/B/C-like"/>
</dbReference>
<dbReference type="Pfam" id="PF13231">
    <property type="entry name" value="PMT_2"/>
    <property type="match status" value="1"/>
</dbReference>
<feature type="transmembrane region" description="Helical" evidence="8">
    <location>
        <begin position="202"/>
        <end position="218"/>
    </location>
</feature>
<dbReference type="AlphaFoldDB" id="A0A8J3YAI5"/>
<evidence type="ECO:0000256" key="6">
    <source>
        <dbReference type="ARBA" id="ARBA00022989"/>
    </source>
</evidence>
<keyword evidence="3" id="KW-0328">Glycosyltransferase</keyword>
<dbReference type="GO" id="GO:0016763">
    <property type="term" value="F:pentosyltransferase activity"/>
    <property type="evidence" value="ECO:0007669"/>
    <property type="project" value="TreeGrafter"/>
</dbReference>
<evidence type="ECO:0000313" key="11">
    <source>
        <dbReference type="Proteomes" id="UP000652013"/>
    </source>
</evidence>
<feature type="transmembrane region" description="Helical" evidence="8">
    <location>
        <begin position="127"/>
        <end position="145"/>
    </location>
</feature>
<evidence type="ECO:0000256" key="5">
    <source>
        <dbReference type="ARBA" id="ARBA00022692"/>
    </source>
</evidence>
<dbReference type="InterPro" id="IPR050297">
    <property type="entry name" value="LipidA_mod_glycosyltrf_83"/>
</dbReference>
<dbReference type="GO" id="GO:0000030">
    <property type="term" value="F:mannosyltransferase activity"/>
    <property type="evidence" value="ECO:0007669"/>
    <property type="project" value="InterPro"/>
</dbReference>
<feature type="transmembrane region" description="Helical" evidence="8">
    <location>
        <begin position="269"/>
        <end position="289"/>
    </location>
</feature>
<dbReference type="GO" id="GO:0005886">
    <property type="term" value="C:plasma membrane"/>
    <property type="evidence" value="ECO:0007669"/>
    <property type="project" value="UniProtKB-SubCell"/>
</dbReference>
<dbReference type="EMBL" id="BOOY01000027">
    <property type="protein sequence ID" value="GIJ04445.1"/>
    <property type="molecule type" value="Genomic_DNA"/>
</dbReference>
<comment type="subcellular location">
    <subcellularLocation>
        <location evidence="1">Cell membrane</location>
        <topology evidence="1">Multi-pass membrane protein</topology>
    </subcellularLocation>
</comment>
<dbReference type="Proteomes" id="UP000652013">
    <property type="component" value="Unassembled WGS sequence"/>
</dbReference>
<evidence type="ECO:0000259" key="9">
    <source>
        <dbReference type="Pfam" id="PF13231"/>
    </source>
</evidence>
<evidence type="ECO:0000256" key="1">
    <source>
        <dbReference type="ARBA" id="ARBA00004651"/>
    </source>
</evidence>
<dbReference type="RefSeq" id="WP_203939678.1">
    <property type="nucleotide sequence ID" value="NZ_BAAAGJ010000005.1"/>
</dbReference>
<dbReference type="PANTHER" id="PTHR33908:SF11">
    <property type="entry name" value="MEMBRANE PROTEIN"/>
    <property type="match status" value="1"/>
</dbReference>
<feature type="transmembrane region" description="Helical" evidence="8">
    <location>
        <begin position="382"/>
        <end position="405"/>
    </location>
</feature>
<evidence type="ECO:0000256" key="4">
    <source>
        <dbReference type="ARBA" id="ARBA00022679"/>
    </source>
</evidence>
<keyword evidence="5 8" id="KW-0812">Transmembrane</keyword>
<protein>
    <recommendedName>
        <fullName evidence="9">Glycosyltransferase RgtA/B/C/D-like domain-containing protein</fullName>
    </recommendedName>
</protein>
<keyword evidence="7 8" id="KW-0472">Membrane</keyword>
<proteinExistence type="predicted"/>
<keyword evidence="11" id="KW-1185">Reference proteome</keyword>
<organism evidence="10 11">
    <name type="scientific">Spirilliplanes yamanashiensis</name>
    <dbReference type="NCBI Taxonomy" id="42233"/>
    <lineage>
        <taxon>Bacteria</taxon>
        <taxon>Bacillati</taxon>
        <taxon>Actinomycetota</taxon>
        <taxon>Actinomycetes</taxon>
        <taxon>Micromonosporales</taxon>
        <taxon>Micromonosporaceae</taxon>
        <taxon>Spirilliplanes</taxon>
    </lineage>
</organism>
<sequence>MTATDETVVLRTPAADETAVLTAPAAADTAVLRAPGPDETVVLRTPGPDETVVLRVAQTPAPAVRRPVGERLLLAGLLAVVALVQGWNILDYPQVSDDEGTYLAQGWAVATGNGLAHYTYWYDHPPFAWMQLAALRWIPAALLPGELAVASARFVMLLVAVLSAALLFVLARRHGLRPWTAALAVVLFALSPLAVTMQRQIYLDNFAVLWMLAAFVLARSPQRNLWHHAAAGICAALAVLSKETIAIVLPALLVALWQGSHRSTRKFTLTAFFCTVVPLIALYPLYALLNGELFPGDDHVSLLGALLFQVADRAGTGSFLDPADGAYQLLHSWLYHDPVIVLAGAAAVLVALASRRLRAPAVAGVILIAMALRPGGYLPAMYVIQALPFFALCLAGLAGLAAAWAGGRRRPPLERPWWLRLSPPSRLRLRLGAPAWLSAAVDRVAARPWSRRLAETAVVVLAVAAAAPWWADGHVRAATASANDGYADAVAWIEREIPDRANTRILVDDAIWVDLVEAGFTPGTGVIWFYKADLDPAVTSTLPNGWRDVDWVVTSPIVRQEEGTLPTVDAAVANSVPRAVFGAGDDRIEVRRVTAP</sequence>
<comment type="caution">
    <text evidence="10">The sequence shown here is derived from an EMBL/GenBank/DDBJ whole genome shotgun (WGS) entry which is preliminary data.</text>
</comment>
<evidence type="ECO:0000256" key="3">
    <source>
        <dbReference type="ARBA" id="ARBA00022676"/>
    </source>
</evidence>
<evidence type="ECO:0000256" key="8">
    <source>
        <dbReference type="SAM" id="Phobius"/>
    </source>
</evidence>
<dbReference type="GO" id="GO:0009103">
    <property type="term" value="P:lipopolysaccharide biosynthetic process"/>
    <property type="evidence" value="ECO:0007669"/>
    <property type="project" value="UniProtKB-ARBA"/>
</dbReference>
<dbReference type="PANTHER" id="PTHR33908">
    <property type="entry name" value="MANNOSYLTRANSFERASE YKCB-RELATED"/>
    <property type="match status" value="1"/>
</dbReference>
<evidence type="ECO:0000256" key="7">
    <source>
        <dbReference type="ARBA" id="ARBA00023136"/>
    </source>
</evidence>
<feature type="transmembrane region" description="Helical" evidence="8">
    <location>
        <begin position="72"/>
        <end position="90"/>
    </location>
</feature>
<name>A0A8J3YAI5_9ACTN</name>
<dbReference type="GO" id="GO:0006493">
    <property type="term" value="P:protein O-linked glycosylation"/>
    <property type="evidence" value="ECO:0007669"/>
    <property type="project" value="InterPro"/>
</dbReference>
<feature type="transmembrane region" description="Helical" evidence="8">
    <location>
        <begin position="359"/>
        <end position="376"/>
    </location>
</feature>
<evidence type="ECO:0000256" key="2">
    <source>
        <dbReference type="ARBA" id="ARBA00022475"/>
    </source>
</evidence>
<gene>
    <name evidence="10" type="ORF">Sya03_37970</name>
</gene>
<feature type="domain" description="Glycosyltransferase RgtA/B/C/D-like" evidence="9">
    <location>
        <begin position="142"/>
        <end position="279"/>
    </location>
</feature>
<keyword evidence="4" id="KW-0808">Transferase</keyword>
<keyword evidence="2" id="KW-1003">Cell membrane</keyword>
<feature type="transmembrane region" description="Helical" evidence="8">
    <location>
        <begin position="230"/>
        <end position="257"/>
    </location>
</feature>
<keyword evidence="6 8" id="KW-1133">Transmembrane helix</keyword>
<evidence type="ECO:0000313" key="10">
    <source>
        <dbReference type="EMBL" id="GIJ04445.1"/>
    </source>
</evidence>
<accession>A0A8J3YAI5</accession>
<feature type="transmembrane region" description="Helical" evidence="8">
    <location>
        <begin position="176"/>
        <end position="195"/>
    </location>
</feature>
<reference evidence="10" key="1">
    <citation type="submission" date="2021-01" db="EMBL/GenBank/DDBJ databases">
        <title>Whole genome shotgun sequence of Spirilliplanes yamanashiensis NBRC 15828.</title>
        <authorList>
            <person name="Komaki H."/>
            <person name="Tamura T."/>
        </authorList>
    </citation>
    <scope>NUCLEOTIDE SEQUENCE</scope>
    <source>
        <strain evidence="10">NBRC 15828</strain>
    </source>
</reference>
<feature type="transmembrane region" description="Helical" evidence="8">
    <location>
        <begin position="152"/>
        <end position="170"/>
    </location>
</feature>